<dbReference type="InterPro" id="IPR000440">
    <property type="entry name" value="NADH_UbQ/plastoQ_OxRdtase_su3"/>
</dbReference>
<evidence type="ECO:0000256" key="7">
    <source>
        <dbReference type="ARBA" id="ARBA00023136"/>
    </source>
</evidence>
<dbReference type="PANTHER" id="PTHR11058">
    <property type="entry name" value="NADH-UBIQUINONE OXIDOREDUCTASE CHAIN 3"/>
    <property type="match status" value="1"/>
</dbReference>
<evidence type="ECO:0000256" key="5">
    <source>
        <dbReference type="ARBA" id="ARBA00022692"/>
    </source>
</evidence>
<dbReference type="EC" id="7.1.1.2" evidence="9"/>
<keyword evidence="9" id="KW-0830">Ubiquinone</keyword>
<reference evidence="10" key="1">
    <citation type="journal article" date="2013" name="Syst. Entomol.">
        <title>Phylogenomics of Hemiptera (Insecta: Paraneoptera) based on mitochondrial genomes.</title>
        <authorList>
            <person name="Cui Y."/>
            <person name="Xie G."/>
            <person name="Hua J."/>
            <person name="Dang K."/>
            <person name="Zhou J."/>
            <person name="Liu X."/>
            <person name="Wang G."/>
            <person name="Yu X."/>
            <person name="Bu W."/>
        </authorList>
    </citation>
    <scope>NUCLEOTIDE SEQUENCE</scope>
</reference>
<organism evidence="10">
    <name type="scientific">Hackeriella veitchi</name>
    <dbReference type="NCBI Taxonomy" id="60873"/>
    <lineage>
        <taxon>Eukaryota</taxon>
        <taxon>Metazoa</taxon>
        <taxon>Ecdysozoa</taxon>
        <taxon>Arthropoda</taxon>
        <taxon>Hexapoda</taxon>
        <taxon>Insecta</taxon>
        <taxon>Pterygota</taxon>
        <taxon>Neoptera</taxon>
        <taxon>Paraneoptera</taxon>
        <taxon>Hemiptera</taxon>
        <taxon>Coleorrhyncha</taxon>
        <taxon>Peloridiidae</taxon>
        <taxon>Hackeriella</taxon>
    </lineage>
</organism>
<accession>L7N6J0</accession>
<keyword evidence="4 9" id="KW-0813">Transport</keyword>
<dbReference type="GO" id="GO:0030964">
    <property type="term" value="C:NADH dehydrogenase complex"/>
    <property type="evidence" value="ECO:0007669"/>
    <property type="project" value="TreeGrafter"/>
</dbReference>
<dbReference type="RefSeq" id="YP_007474194.1">
    <property type="nucleotide sequence ID" value="NC_020309.1"/>
</dbReference>
<dbReference type="GO" id="GO:0031966">
    <property type="term" value="C:mitochondrial membrane"/>
    <property type="evidence" value="ECO:0007669"/>
    <property type="project" value="UniProtKB-SubCell"/>
</dbReference>
<keyword evidence="9" id="KW-0249">Electron transport</keyword>
<evidence type="ECO:0000256" key="9">
    <source>
        <dbReference type="RuleBase" id="RU003640"/>
    </source>
</evidence>
<keyword evidence="9" id="KW-0520">NAD</keyword>
<feature type="transmembrane region" description="Helical" evidence="9">
    <location>
        <begin position="53"/>
        <end position="76"/>
    </location>
</feature>
<evidence type="ECO:0000256" key="6">
    <source>
        <dbReference type="ARBA" id="ARBA00022989"/>
    </source>
</evidence>
<dbReference type="GeneID" id="14656939"/>
<feature type="transmembrane region" description="Helical" evidence="9">
    <location>
        <begin position="88"/>
        <end position="105"/>
    </location>
</feature>
<keyword evidence="7 9" id="KW-0472">Membrane</keyword>
<dbReference type="AlphaFoldDB" id="L7N6J0"/>
<evidence type="ECO:0000256" key="3">
    <source>
        <dbReference type="ARBA" id="ARBA00021007"/>
    </source>
</evidence>
<gene>
    <name evidence="10" type="primary">ND3</name>
</gene>
<comment type="catalytic activity">
    <reaction evidence="8 9">
        <text>a ubiquinone + NADH + 5 H(+)(in) = a ubiquinol + NAD(+) + 4 H(+)(out)</text>
        <dbReference type="Rhea" id="RHEA:29091"/>
        <dbReference type="Rhea" id="RHEA-COMP:9565"/>
        <dbReference type="Rhea" id="RHEA-COMP:9566"/>
        <dbReference type="ChEBI" id="CHEBI:15378"/>
        <dbReference type="ChEBI" id="CHEBI:16389"/>
        <dbReference type="ChEBI" id="CHEBI:17976"/>
        <dbReference type="ChEBI" id="CHEBI:57540"/>
        <dbReference type="ChEBI" id="CHEBI:57945"/>
        <dbReference type="EC" id="7.1.1.2"/>
    </reaction>
</comment>
<dbReference type="InterPro" id="IPR038430">
    <property type="entry name" value="NDAH_ubi_oxred_su3_sf"/>
</dbReference>
<evidence type="ECO:0000256" key="1">
    <source>
        <dbReference type="ARBA" id="ARBA00004370"/>
    </source>
</evidence>
<dbReference type="Gene3D" id="1.20.58.1610">
    <property type="entry name" value="NADH:ubiquinone/plastoquinone oxidoreductase, chain 3"/>
    <property type="match status" value="1"/>
</dbReference>
<evidence type="ECO:0000256" key="4">
    <source>
        <dbReference type="ARBA" id="ARBA00022448"/>
    </source>
</evidence>
<dbReference type="EMBL" id="GQ884145">
    <property type="protein sequence ID" value="ACV96706.1"/>
    <property type="molecule type" value="Genomic_DNA"/>
</dbReference>
<sequence length="117" mass="13665">MLMFTCLTVINSSILLILVTLMILLFKKSHLQMEKNSPFECGFEPMESARIPFSIHFFLIGIMFLVFDIEIVLIMPLMLISTLINMKVLLISSFTPIFILLWGLFHEWNYQSLNWTS</sequence>
<geneLocation type="mitochondrion" evidence="10"/>
<keyword evidence="9" id="KW-1278">Translocase</keyword>
<comment type="function">
    <text evidence="9">Core subunit of the mitochondrial membrane respiratory chain NADH dehydrogenase (Complex I) which catalyzes electron transfer from NADH through the respiratory chain, using ubiquinone as an electron acceptor. Essential for the catalytic activity of complex I.</text>
</comment>
<feature type="transmembrane region" description="Helical" evidence="9">
    <location>
        <begin position="7"/>
        <end position="26"/>
    </location>
</feature>
<evidence type="ECO:0000256" key="2">
    <source>
        <dbReference type="ARBA" id="ARBA00008472"/>
    </source>
</evidence>
<comment type="similarity">
    <text evidence="2 9">Belongs to the complex I subunit 3 family.</text>
</comment>
<evidence type="ECO:0000256" key="8">
    <source>
        <dbReference type="ARBA" id="ARBA00049551"/>
    </source>
</evidence>
<dbReference type="CTD" id="4537"/>
<keyword evidence="9 10" id="KW-0496">Mitochondrion</keyword>
<keyword evidence="6 9" id="KW-1133">Transmembrane helix</keyword>
<name>L7N6J0_9HEMI</name>
<evidence type="ECO:0000313" key="10">
    <source>
        <dbReference type="EMBL" id="ACV96706.1"/>
    </source>
</evidence>
<comment type="subcellular location">
    <subcellularLocation>
        <location evidence="1">Membrane</location>
    </subcellularLocation>
    <subcellularLocation>
        <location evidence="9">Mitochondrion membrane</location>
        <topology evidence="9">Multi-pass membrane protein</topology>
    </subcellularLocation>
</comment>
<proteinExistence type="inferred from homology"/>
<protein>
    <recommendedName>
        <fullName evidence="3 9">NADH-ubiquinone oxidoreductase chain 3</fullName>
        <ecNumber evidence="9">7.1.1.2</ecNumber>
    </recommendedName>
</protein>
<keyword evidence="5 9" id="KW-0812">Transmembrane</keyword>
<dbReference type="Pfam" id="PF00507">
    <property type="entry name" value="Oxidored_q4"/>
    <property type="match status" value="1"/>
</dbReference>
<dbReference type="GO" id="GO:0008137">
    <property type="term" value="F:NADH dehydrogenase (ubiquinone) activity"/>
    <property type="evidence" value="ECO:0007669"/>
    <property type="project" value="UniProtKB-UniRule"/>
</dbReference>
<dbReference type="PANTHER" id="PTHR11058:SF9">
    <property type="entry name" value="NADH-UBIQUINONE OXIDOREDUCTASE CHAIN 3"/>
    <property type="match status" value="1"/>
</dbReference>
<keyword evidence="9" id="KW-0679">Respiratory chain</keyword>